<keyword evidence="1" id="KW-1133">Transmembrane helix</keyword>
<sequence length="73" mass="8726">MVTIFRWKDAIMILLLVPLSISLIFLLLLLLFHSYLILTNQTTYELVRRRRILYLRYAVPLMSFSHLIYIVGL</sequence>
<evidence type="ECO:0000313" key="2">
    <source>
        <dbReference type="EMBL" id="MBX09827.1"/>
    </source>
</evidence>
<evidence type="ECO:0000256" key="1">
    <source>
        <dbReference type="SAM" id="Phobius"/>
    </source>
</evidence>
<keyword evidence="1" id="KW-0812">Transmembrane</keyword>
<feature type="transmembrane region" description="Helical" evidence="1">
    <location>
        <begin position="12"/>
        <end position="32"/>
    </location>
</feature>
<proteinExistence type="predicted"/>
<reference evidence="2" key="1">
    <citation type="submission" date="2018-02" db="EMBL/GenBank/DDBJ databases">
        <title>Rhizophora mucronata_Transcriptome.</title>
        <authorList>
            <person name="Meera S.P."/>
            <person name="Sreeshan A."/>
            <person name="Augustine A."/>
        </authorList>
    </citation>
    <scope>NUCLEOTIDE SEQUENCE</scope>
    <source>
        <tissue evidence="2">Leaf</tissue>
    </source>
</reference>
<evidence type="ECO:0008006" key="3">
    <source>
        <dbReference type="Google" id="ProtNLM"/>
    </source>
</evidence>
<keyword evidence="1" id="KW-0472">Membrane</keyword>
<organism evidence="2">
    <name type="scientific">Rhizophora mucronata</name>
    <name type="common">Asiatic mangrove</name>
    <dbReference type="NCBI Taxonomy" id="61149"/>
    <lineage>
        <taxon>Eukaryota</taxon>
        <taxon>Viridiplantae</taxon>
        <taxon>Streptophyta</taxon>
        <taxon>Embryophyta</taxon>
        <taxon>Tracheophyta</taxon>
        <taxon>Spermatophyta</taxon>
        <taxon>Magnoliopsida</taxon>
        <taxon>eudicotyledons</taxon>
        <taxon>Gunneridae</taxon>
        <taxon>Pentapetalae</taxon>
        <taxon>rosids</taxon>
        <taxon>fabids</taxon>
        <taxon>Malpighiales</taxon>
        <taxon>Rhizophoraceae</taxon>
        <taxon>Rhizophora</taxon>
    </lineage>
</organism>
<name>A0A2P2KVV8_RHIMU</name>
<dbReference type="EMBL" id="GGEC01029343">
    <property type="protein sequence ID" value="MBX09827.1"/>
    <property type="molecule type" value="Transcribed_RNA"/>
</dbReference>
<feature type="transmembrane region" description="Helical" evidence="1">
    <location>
        <begin position="53"/>
        <end position="72"/>
    </location>
</feature>
<accession>A0A2P2KVV8</accession>
<protein>
    <recommendedName>
        <fullName evidence="3">S-acyltransferase</fullName>
    </recommendedName>
</protein>
<dbReference type="AlphaFoldDB" id="A0A2P2KVV8"/>